<keyword evidence="2 7" id="KW-0238">DNA-binding</keyword>
<dbReference type="PROSITE" id="PS51746">
    <property type="entry name" value="PPM_2"/>
    <property type="match status" value="1"/>
</dbReference>
<accession>A0A7W4UVE6</accession>
<dbReference type="EMBL" id="JACHVP010000001">
    <property type="protein sequence ID" value="MBB2966971.1"/>
    <property type="molecule type" value="Genomic_DNA"/>
</dbReference>
<keyword evidence="3" id="KW-0804">Transcription</keyword>
<dbReference type="CDD" id="cd00143">
    <property type="entry name" value="PP2Cc"/>
    <property type="match status" value="1"/>
</dbReference>
<dbReference type="Pfam" id="PF01638">
    <property type="entry name" value="HxlR"/>
    <property type="match status" value="1"/>
</dbReference>
<feature type="domain" description="PPM-type phosphatase" evidence="6">
    <location>
        <begin position="134"/>
        <end position="367"/>
    </location>
</feature>
<name>A0A7W4UVE6_LEIAQ</name>
<dbReference type="SMART" id="SM00332">
    <property type="entry name" value="PP2Cc"/>
    <property type="match status" value="1"/>
</dbReference>
<dbReference type="GO" id="GO:0003677">
    <property type="term" value="F:DNA binding"/>
    <property type="evidence" value="ECO:0007669"/>
    <property type="project" value="UniProtKB-KW"/>
</dbReference>
<evidence type="ECO:0000256" key="4">
    <source>
        <dbReference type="SAM" id="MobiDB-lite"/>
    </source>
</evidence>
<dbReference type="InterPro" id="IPR036388">
    <property type="entry name" value="WH-like_DNA-bd_sf"/>
</dbReference>
<dbReference type="Gene3D" id="3.60.40.10">
    <property type="entry name" value="PPM-type phosphatase domain"/>
    <property type="match status" value="1"/>
</dbReference>
<evidence type="ECO:0000259" key="5">
    <source>
        <dbReference type="PROSITE" id="PS51118"/>
    </source>
</evidence>
<dbReference type="SUPFAM" id="SSF46785">
    <property type="entry name" value="Winged helix' DNA-binding domain"/>
    <property type="match status" value="1"/>
</dbReference>
<organism evidence="7 8">
    <name type="scientific">Leifsonia aquatica</name>
    <name type="common">Corynebacterium aquaticum</name>
    <dbReference type="NCBI Taxonomy" id="144185"/>
    <lineage>
        <taxon>Bacteria</taxon>
        <taxon>Bacillati</taxon>
        <taxon>Actinomycetota</taxon>
        <taxon>Actinomycetes</taxon>
        <taxon>Micrococcales</taxon>
        <taxon>Microbacteriaceae</taxon>
        <taxon>Leifsonia</taxon>
    </lineage>
</organism>
<dbReference type="PANTHER" id="PTHR33204:SF37">
    <property type="entry name" value="HTH-TYPE TRANSCRIPTIONAL REGULATOR YODB"/>
    <property type="match status" value="1"/>
</dbReference>
<dbReference type="PANTHER" id="PTHR33204">
    <property type="entry name" value="TRANSCRIPTIONAL REGULATOR, MARR FAMILY"/>
    <property type="match status" value="1"/>
</dbReference>
<comment type="caution">
    <text evidence="7">The sequence shown here is derived from an EMBL/GenBank/DDBJ whole genome shotgun (WGS) entry which is preliminary data.</text>
</comment>
<dbReference type="SUPFAM" id="SSF81606">
    <property type="entry name" value="PP2C-like"/>
    <property type="match status" value="1"/>
</dbReference>
<keyword evidence="1" id="KW-0805">Transcription regulation</keyword>
<sequence>MDTSLASLNGFGFTDGVLPSACPSRIVLNHVTSTWGVLVLVALSQSDLRWGELRRTVQGISEKMLAQTLRTLEADGFVLRTAQPTVPPRVDYSLTPRGRDLTTHLLPLMEWIAGNADDILSGEPAAPPVPLGFSTGQASTRGDFRDGNEDSLYASAWSAFVADGVGGHAAGEIASATVAIRLASMLDATGGRVPTEERLRELIAIANADLALRVRLDPALAGMATTLAGLFADGARILVAHTGDSRAYRLRSGRMEQLTRDDSLVAELVASGAIDEADVPIHPLRSIVTHVLGGDPDDAAALHVVAEPARRGDRWLLASDGLTDYVAREIIADALASGTPQEAADALLTIARAHEARDNVSVVVADVVEYPEAPAYAPVFGGSAADDPASSRSLDGDSPRARDRPGRFPG</sequence>
<dbReference type="Pfam" id="PF13672">
    <property type="entry name" value="PP2C_2"/>
    <property type="match status" value="1"/>
</dbReference>
<evidence type="ECO:0000313" key="7">
    <source>
        <dbReference type="EMBL" id="MBB2966971.1"/>
    </source>
</evidence>
<proteinExistence type="predicted"/>
<keyword evidence="8" id="KW-1185">Reference proteome</keyword>
<dbReference type="Gene3D" id="1.10.10.10">
    <property type="entry name" value="Winged helix-like DNA-binding domain superfamily/Winged helix DNA-binding domain"/>
    <property type="match status" value="1"/>
</dbReference>
<dbReference type="Proteomes" id="UP000538196">
    <property type="component" value="Unassembled WGS sequence"/>
</dbReference>
<feature type="compositionally biased region" description="Basic and acidic residues" evidence="4">
    <location>
        <begin position="394"/>
        <end position="410"/>
    </location>
</feature>
<gene>
    <name evidence="7" type="ORF">FHX33_001703</name>
</gene>
<evidence type="ECO:0000259" key="6">
    <source>
        <dbReference type="PROSITE" id="PS51746"/>
    </source>
</evidence>
<evidence type="ECO:0000256" key="2">
    <source>
        <dbReference type="ARBA" id="ARBA00023125"/>
    </source>
</evidence>
<dbReference type="SMART" id="SM00331">
    <property type="entry name" value="PP2C_SIG"/>
    <property type="match status" value="1"/>
</dbReference>
<dbReference type="PROSITE" id="PS51118">
    <property type="entry name" value="HTH_HXLR"/>
    <property type="match status" value="1"/>
</dbReference>
<feature type="region of interest" description="Disordered" evidence="4">
    <location>
        <begin position="379"/>
        <end position="410"/>
    </location>
</feature>
<evidence type="ECO:0000256" key="3">
    <source>
        <dbReference type="ARBA" id="ARBA00023163"/>
    </source>
</evidence>
<dbReference type="InterPro" id="IPR001932">
    <property type="entry name" value="PPM-type_phosphatase-like_dom"/>
</dbReference>
<evidence type="ECO:0000256" key="1">
    <source>
        <dbReference type="ARBA" id="ARBA00023015"/>
    </source>
</evidence>
<evidence type="ECO:0000313" key="8">
    <source>
        <dbReference type="Proteomes" id="UP000538196"/>
    </source>
</evidence>
<dbReference type="InterPro" id="IPR036457">
    <property type="entry name" value="PPM-type-like_dom_sf"/>
</dbReference>
<dbReference type="InterPro" id="IPR036390">
    <property type="entry name" value="WH_DNA-bd_sf"/>
</dbReference>
<reference evidence="7 8" key="1">
    <citation type="submission" date="2020-08" db="EMBL/GenBank/DDBJ databases">
        <title>Sequencing the genomes of 1000 actinobacteria strains.</title>
        <authorList>
            <person name="Klenk H.-P."/>
        </authorList>
    </citation>
    <scope>NUCLEOTIDE SEQUENCE [LARGE SCALE GENOMIC DNA]</scope>
    <source>
        <strain evidence="7 8">DSM 20146</strain>
    </source>
</reference>
<feature type="domain" description="HTH hxlR-type" evidence="5">
    <location>
        <begin position="22"/>
        <end position="120"/>
    </location>
</feature>
<protein>
    <submittedName>
        <fullName evidence="7">Serine/threonine protein phosphatase PrpC/DNA-binding HxlR family transcriptional regulator</fullName>
    </submittedName>
</protein>
<dbReference type="InterPro" id="IPR002577">
    <property type="entry name" value="HTH_HxlR"/>
</dbReference>
<dbReference type="AlphaFoldDB" id="A0A7W4UVE6"/>